<keyword evidence="6" id="KW-1185">Reference proteome</keyword>
<keyword evidence="3" id="KW-0067">ATP-binding</keyword>
<organism evidence="5 6">
    <name type="scientific">Ramlibacter agri</name>
    <dbReference type="NCBI Taxonomy" id="2728837"/>
    <lineage>
        <taxon>Bacteria</taxon>
        <taxon>Pseudomonadati</taxon>
        <taxon>Pseudomonadota</taxon>
        <taxon>Betaproteobacteria</taxon>
        <taxon>Burkholderiales</taxon>
        <taxon>Comamonadaceae</taxon>
        <taxon>Ramlibacter</taxon>
    </lineage>
</organism>
<dbReference type="InterPro" id="IPR032875">
    <property type="entry name" value="Succ_CoA_lig_flav_dom"/>
</dbReference>
<dbReference type="InterPro" id="IPR013815">
    <property type="entry name" value="ATP_grasp_subdomain_1"/>
</dbReference>
<evidence type="ECO:0000256" key="3">
    <source>
        <dbReference type="ARBA" id="ARBA00022840"/>
    </source>
</evidence>
<sequence>MNRAQGQFSDLSHLVLPRSIALIGASDRADSVGGRTLDNLLAHSSYQGKLHLVNPTRSQVRGMACHPSVKDVGTPVDVAIVAVKADSVLPALEESAALGTKFAMVLTSGFGEVGEEGRRAEARMAELARSSGMRIYGPNCPGLNNINARLGMTFSPAYRFDQMPGPIGLATQGGGMGRTIIQAMARGIGTGLWFSAGNEVDLEVSDFVHYMATADDIKVIATTLEGVRNGPRFLEACQHAARHGKPIVAMKIGKSEYGMKAAQSHTAAITGSAEVNSAVFRELGVTEVEDVDELVDVAALLARGLPTGREKVAVFCYSGGTAALAADKVGQAGLELASFTDATTATLQSQLPPYAAISNPVDTTAVVLTDPEIGYASLKAVAQDPNVGAVIYPIPFDYGEVTTTAARSAVRVQQEVDKPIVMVWMSDKLGDGYPVLVEGGIVPARSVENAVKAVQRYLERGAWQSSHDAAWRPGALAGKPEVAHMGDSQPTPVREHEAKARLKSAGIRVPRSRFVAQQQDVAKAFSELEAPVVAIKIVSPTITHKSDVGGVLLGIRTADAAVAAFEEMMRTVAQAAPGHALEGVLLEEMLEGPFAEVVIGVHRDPVFGHVCTFGLGGIAIELFKDVSRRLLPLTPQRARAMVEETRCVRLLKGFRGKPATDIDALVDALVSVSTLVTTTPGIEELEINPLAVLPQGGGVVALDAVLNLGNDKQ</sequence>
<reference evidence="5 6" key="1">
    <citation type="submission" date="2020-04" db="EMBL/GenBank/DDBJ databases">
        <title>Ramlibacter sp. G-1-2-2 isolated from soil.</title>
        <authorList>
            <person name="Dahal R.H."/>
        </authorList>
    </citation>
    <scope>NUCLEOTIDE SEQUENCE [LARGE SCALE GENOMIC DNA]</scope>
    <source>
        <strain evidence="5 6">G-1-2-2</strain>
    </source>
</reference>
<evidence type="ECO:0000259" key="4">
    <source>
        <dbReference type="SMART" id="SM00881"/>
    </source>
</evidence>
<dbReference type="Gene3D" id="3.30.1490.20">
    <property type="entry name" value="ATP-grasp fold, A domain"/>
    <property type="match status" value="1"/>
</dbReference>
<dbReference type="GO" id="GO:0016874">
    <property type="term" value="F:ligase activity"/>
    <property type="evidence" value="ECO:0007669"/>
    <property type="project" value="UniProtKB-KW"/>
</dbReference>
<dbReference type="RefSeq" id="WP_169423053.1">
    <property type="nucleotide sequence ID" value="NZ_JABBFX010000007.1"/>
</dbReference>
<accession>A0A848HCC9</accession>
<evidence type="ECO:0000256" key="1">
    <source>
        <dbReference type="ARBA" id="ARBA00022598"/>
    </source>
</evidence>
<comment type="caution">
    <text evidence="5">The sequence shown here is derived from an EMBL/GenBank/DDBJ whole genome shotgun (WGS) entry which is preliminary data.</text>
</comment>
<dbReference type="SUPFAM" id="SSF56059">
    <property type="entry name" value="Glutathione synthetase ATP-binding domain-like"/>
    <property type="match status" value="1"/>
</dbReference>
<dbReference type="Pfam" id="PF13607">
    <property type="entry name" value="Succ_CoA_lig"/>
    <property type="match status" value="1"/>
</dbReference>
<proteinExistence type="predicted"/>
<dbReference type="Proteomes" id="UP000541185">
    <property type="component" value="Unassembled WGS sequence"/>
</dbReference>
<dbReference type="SUPFAM" id="SSF51735">
    <property type="entry name" value="NAD(P)-binding Rossmann-fold domains"/>
    <property type="match status" value="1"/>
</dbReference>
<dbReference type="PANTHER" id="PTHR43334:SF1">
    <property type="entry name" value="3-HYDROXYPROPIONATE--COA LIGASE [ADP-FORMING]"/>
    <property type="match status" value="1"/>
</dbReference>
<protein>
    <submittedName>
        <fullName evidence="5">Acetate--CoA ligase family protein</fullName>
    </submittedName>
</protein>
<dbReference type="InterPro" id="IPR003781">
    <property type="entry name" value="CoA-bd"/>
</dbReference>
<dbReference type="AlphaFoldDB" id="A0A848HCC9"/>
<keyword evidence="1 5" id="KW-0436">Ligase</keyword>
<evidence type="ECO:0000313" key="6">
    <source>
        <dbReference type="Proteomes" id="UP000541185"/>
    </source>
</evidence>
<dbReference type="SUPFAM" id="SSF52210">
    <property type="entry name" value="Succinyl-CoA synthetase domains"/>
    <property type="match status" value="2"/>
</dbReference>
<dbReference type="InterPro" id="IPR016102">
    <property type="entry name" value="Succinyl-CoA_synth-like"/>
</dbReference>
<dbReference type="InterPro" id="IPR036291">
    <property type="entry name" value="NAD(P)-bd_dom_sf"/>
</dbReference>
<feature type="domain" description="CoA-binding" evidence="4">
    <location>
        <begin position="14"/>
        <end position="110"/>
    </location>
</feature>
<dbReference type="Gene3D" id="3.40.50.261">
    <property type="entry name" value="Succinyl-CoA synthetase domains"/>
    <property type="match status" value="2"/>
</dbReference>
<dbReference type="Pfam" id="PF13380">
    <property type="entry name" value="CoA_binding_2"/>
    <property type="match status" value="1"/>
</dbReference>
<dbReference type="GO" id="GO:0005524">
    <property type="term" value="F:ATP binding"/>
    <property type="evidence" value="ECO:0007669"/>
    <property type="project" value="UniProtKB-KW"/>
</dbReference>
<evidence type="ECO:0000256" key="2">
    <source>
        <dbReference type="ARBA" id="ARBA00022741"/>
    </source>
</evidence>
<dbReference type="Gene3D" id="3.30.470.20">
    <property type="entry name" value="ATP-grasp fold, B domain"/>
    <property type="match status" value="1"/>
</dbReference>
<name>A0A848HCC9_9BURK</name>
<dbReference type="SMART" id="SM00881">
    <property type="entry name" value="CoA_binding"/>
    <property type="match status" value="1"/>
</dbReference>
<keyword evidence="2" id="KW-0547">Nucleotide-binding</keyword>
<dbReference type="PANTHER" id="PTHR43334">
    <property type="entry name" value="ACETATE--COA LIGASE [ADP-FORMING]"/>
    <property type="match status" value="1"/>
</dbReference>
<dbReference type="InterPro" id="IPR051538">
    <property type="entry name" value="Acyl-CoA_Synth/Transferase"/>
</dbReference>
<evidence type="ECO:0000313" key="5">
    <source>
        <dbReference type="EMBL" id="NML48716.1"/>
    </source>
</evidence>
<dbReference type="Pfam" id="PF13549">
    <property type="entry name" value="ATP-grasp_5"/>
    <property type="match status" value="1"/>
</dbReference>
<dbReference type="Gene3D" id="3.40.50.720">
    <property type="entry name" value="NAD(P)-binding Rossmann-like Domain"/>
    <property type="match status" value="1"/>
</dbReference>
<gene>
    <name evidence="5" type="ORF">HHL11_33585</name>
</gene>
<dbReference type="EMBL" id="JABBFX010000007">
    <property type="protein sequence ID" value="NML48716.1"/>
    <property type="molecule type" value="Genomic_DNA"/>
</dbReference>